<comment type="caution">
    <text evidence="4">The sequence shown here is derived from an EMBL/GenBank/DDBJ whole genome shotgun (WGS) entry which is preliminary data.</text>
</comment>
<sequence>MTDGGADYCFECIGLASLMKDAFSSSREGWGKTVILGVDMHGSSLNLNCPELLRGKTVVGSLFGGIKAKSDIPLMVKRYLDKELRLEEFISHELGFQDINKAFDLLLEGKSTRCIIWMDK</sequence>
<feature type="domain" description="Alcohol dehydrogenase-like C-terminal" evidence="3">
    <location>
        <begin position="2"/>
        <end position="77"/>
    </location>
</feature>
<dbReference type="SUPFAM" id="SSF50129">
    <property type="entry name" value="GroES-like"/>
    <property type="match status" value="1"/>
</dbReference>
<accession>A0AAP0NCT3</accession>
<organism evidence="4 5">
    <name type="scientific">Liquidambar formosana</name>
    <name type="common">Formosan gum</name>
    <dbReference type="NCBI Taxonomy" id="63359"/>
    <lineage>
        <taxon>Eukaryota</taxon>
        <taxon>Viridiplantae</taxon>
        <taxon>Streptophyta</taxon>
        <taxon>Embryophyta</taxon>
        <taxon>Tracheophyta</taxon>
        <taxon>Spermatophyta</taxon>
        <taxon>Magnoliopsida</taxon>
        <taxon>eudicotyledons</taxon>
        <taxon>Gunneridae</taxon>
        <taxon>Pentapetalae</taxon>
        <taxon>Saxifragales</taxon>
        <taxon>Altingiaceae</taxon>
        <taxon>Liquidambar</taxon>
    </lineage>
</organism>
<dbReference type="EMBL" id="JBBPBK010000014">
    <property type="protein sequence ID" value="KAK9270872.1"/>
    <property type="molecule type" value="Genomic_DNA"/>
</dbReference>
<dbReference type="PANTHER" id="PTHR43880">
    <property type="entry name" value="ALCOHOL DEHYDROGENASE"/>
    <property type="match status" value="1"/>
</dbReference>
<evidence type="ECO:0000256" key="1">
    <source>
        <dbReference type="ARBA" id="ARBA00022723"/>
    </source>
</evidence>
<gene>
    <name evidence="4" type="ORF">L1049_026458</name>
</gene>
<keyword evidence="2" id="KW-0862">Zinc</keyword>
<reference evidence="4 5" key="1">
    <citation type="journal article" date="2024" name="Plant J.">
        <title>Genome sequences and population genomics reveal climatic adaptation and genomic divergence between two closely related sweetgum species.</title>
        <authorList>
            <person name="Xu W.Q."/>
            <person name="Ren C.Q."/>
            <person name="Zhang X.Y."/>
            <person name="Comes H.P."/>
            <person name="Liu X.H."/>
            <person name="Li Y.G."/>
            <person name="Kettle C.J."/>
            <person name="Jalonen R."/>
            <person name="Gaisberger H."/>
            <person name="Ma Y.Z."/>
            <person name="Qiu Y.X."/>
        </authorList>
    </citation>
    <scope>NUCLEOTIDE SEQUENCE [LARGE SCALE GENOMIC DNA]</scope>
    <source>
        <strain evidence="4">Hangzhou</strain>
    </source>
</reference>
<name>A0AAP0NCT3_LIQFO</name>
<keyword evidence="5" id="KW-1185">Reference proteome</keyword>
<dbReference type="InterPro" id="IPR013149">
    <property type="entry name" value="ADH-like_C"/>
</dbReference>
<dbReference type="Proteomes" id="UP001415857">
    <property type="component" value="Unassembled WGS sequence"/>
</dbReference>
<protein>
    <recommendedName>
        <fullName evidence="3">Alcohol dehydrogenase-like C-terminal domain-containing protein</fullName>
    </recommendedName>
</protein>
<dbReference type="SUPFAM" id="SSF51735">
    <property type="entry name" value="NAD(P)-binding Rossmann-fold domains"/>
    <property type="match status" value="1"/>
</dbReference>
<evidence type="ECO:0000313" key="4">
    <source>
        <dbReference type="EMBL" id="KAK9270872.1"/>
    </source>
</evidence>
<proteinExistence type="predicted"/>
<dbReference type="Pfam" id="PF00107">
    <property type="entry name" value="ADH_zinc_N"/>
    <property type="match status" value="1"/>
</dbReference>
<dbReference type="InterPro" id="IPR036291">
    <property type="entry name" value="NAD(P)-bd_dom_sf"/>
</dbReference>
<dbReference type="Gene3D" id="3.90.180.10">
    <property type="entry name" value="Medium-chain alcohol dehydrogenases, catalytic domain"/>
    <property type="match status" value="1"/>
</dbReference>
<dbReference type="InterPro" id="IPR011032">
    <property type="entry name" value="GroES-like_sf"/>
</dbReference>
<dbReference type="Gene3D" id="3.40.50.720">
    <property type="entry name" value="NAD(P)-binding Rossmann-like Domain"/>
    <property type="match status" value="1"/>
</dbReference>
<keyword evidence="1" id="KW-0479">Metal-binding</keyword>
<dbReference type="PANTHER" id="PTHR43880:SF10">
    <property type="entry name" value="ALCOHOL DEHYDROGENASE-LIKE 2"/>
    <property type="match status" value="1"/>
</dbReference>
<dbReference type="GO" id="GO:0051903">
    <property type="term" value="F:S-(hydroxymethyl)glutathione dehydrogenase [NAD(P)+] activity"/>
    <property type="evidence" value="ECO:0007669"/>
    <property type="project" value="TreeGrafter"/>
</dbReference>
<evidence type="ECO:0000256" key="2">
    <source>
        <dbReference type="ARBA" id="ARBA00022833"/>
    </source>
</evidence>
<dbReference type="GO" id="GO:0046294">
    <property type="term" value="P:formaldehyde catabolic process"/>
    <property type="evidence" value="ECO:0007669"/>
    <property type="project" value="TreeGrafter"/>
</dbReference>
<dbReference type="GO" id="GO:0005829">
    <property type="term" value="C:cytosol"/>
    <property type="evidence" value="ECO:0007669"/>
    <property type="project" value="TreeGrafter"/>
</dbReference>
<evidence type="ECO:0000259" key="3">
    <source>
        <dbReference type="Pfam" id="PF00107"/>
    </source>
</evidence>
<evidence type="ECO:0000313" key="5">
    <source>
        <dbReference type="Proteomes" id="UP001415857"/>
    </source>
</evidence>
<dbReference type="AlphaFoldDB" id="A0AAP0NCT3"/>
<dbReference type="GO" id="GO:0008270">
    <property type="term" value="F:zinc ion binding"/>
    <property type="evidence" value="ECO:0007669"/>
    <property type="project" value="TreeGrafter"/>
</dbReference>